<protein>
    <submittedName>
        <fullName evidence="11">TRAP transporter large permease subunit</fullName>
    </submittedName>
</protein>
<feature type="transmembrane region" description="Helical" evidence="9">
    <location>
        <begin position="30"/>
        <end position="53"/>
    </location>
</feature>
<dbReference type="PANTHER" id="PTHR33362:SF7">
    <property type="entry name" value="SLL1103 PROTEIN"/>
    <property type="match status" value="1"/>
</dbReference>
<evidence type="ECO:0000256" key="1">
    <source>
        <dbReference type="ARBA" id="ARBA00004429"/>
    </source>
</evidence>
<evidence type="ECO:0000256" key="4">
    <source>
        <dbReference type="ARBA" id="ARBA00022692"/>
    </source>
</evidence>
<keyword evidence="7" id="KW-0813">Transport</keyword>
<comment type="caution">
    <text evidence="11">The sequence shown here is derived from an EMBL/GenBank/DDBJ whole genome shotgun (WGS) entry which is preliminary data.</text>
</comment>
<feature type="transmembrane region" description="Helical" evidence="9">
    <location>
        <begin position="403"/>
        <end position="423"/>
    </location>
</feature>
<proteinExistence type="predicted"/>
<feature type="coiled-coil region" evidence="8">
    <location>
        <begin position="651"/>
        <end position="706"/>
    </location>
</feature>
<keyword evidence="8" id="KW-0175">Coiled coil</keyword>
<feature type="transmembrane region" description="Helical" evidence="9">
    <location>
        <begin position="117"/>
        <end position="146"/>
    </location>
</feature>
<comment type="subcellular location">
    <subcellularLocation>
        <location evidence="1 7">Cell inner membrane</location>
        <topology evidence="1 7">Multi-pass membrane protein</topology>
    </subcellularLocation>
</comment>
<evidence type="ECO:0000256" key="3">
    <source>
        <dbReference type="ARBA" id="ARBA00022519"/>
    </source>
</evidence>
<evidence type="ECO:0000313" key="12">
    <source>
        <dbReference type="Proteomes" id="UP001380822"/>
    </source>
</evidence>
<feature type="transmembrane region" description="Helical" evidence="9">
    <location>
        <begin position="269"/>
        <end position="292"/>
    </location>
</feature>
<feature type="transmembrane region" description="Helical" evidence="9">
    <location>
        <begin position="226"/>
        <end position="248"/>
    </location>
</feature>
<keyword evidence="4 9" id="KW-0812">Transmembrane</keyword>
<dbReference type="Proteomes" id="UP001380822">
    <property type="component" value="Unassembled WGS sequence"/>
</dbReference>
<sequence length="889" mass="94763">MDLFFLILLIVLMAAALGSGFPVAFALPGSAIITIFLAGVSGYLFAGSVDAYFAHGGPSQWLSAGVTNFRGVYWEAERDTLIAIPLFIFMGIMLQRSKIAEDLLITMARLFGPVPGGLGISVILVGALLAATTGIVGATVVAMGLISLPAMMRNNYSVPLATGTIAASGTLGQIIPPSIVLIILADQLSSSVDQAGNLRQALFRDANGPGQMPSDLAIASTSAGELFLGAILPGLLLVGLYIVFMLGFALINPKAAPAVRGEGKMDRQFLFQVFITLVPPLALIVLVLGSIMAGIATVNQAGAVGAIGSMVMAGYRLREGNGNGGRYTPAILAILALLGIAVAVSFYDTNIKRVASSGDVTGIVIAAIAVSLLVFAVIWSGWRTMVTENTLREVMMETAKGSCLVFIILIGAAMLTSAFRAFGGEELVKDFLQGLPGGFWAQFFMVMLVVFVLGFFLDFIEIAVVVVPIVAPILLADPSANVTAVWLGVMFGLNLQTSFLTPPFGFALFYLRGVAPAAVKTVQIYKGVLAFIGIQLLALTIVGFNPQIVNYLPNRSSLLSETAPPPKNPRLQYCIETYTSEQFRQNGAAITTAISQLKDADVSSLPSDLQQELKSGLQNAGKAIPQMAEIDAAVAAVTQAAVTYRPVLVQVRAIERDARKIEREIKELEVIISRSGPTGIYSAERGEEAKAEMADLQATHDALMAQIPANWEELHTGFAKVQDAENKARLAYRRLVDNASEPVMKVTAALEAAPALQQMEEKFTVLQDAILSKPVAEVQEQIDLLRSEVSALEGTSEIRKGLNEARKIMRSNTPDPQAAVAEVDKSIAALKEDLVWRQRAFDELLPKIRAYDAATSGTIGLRQLPRLPDDVAVALTPCLSVHRDVSLNF</sequence>
<reference evidence="11 12" key="1">
    <citation type="submission" date="2024-02" db="EMBL/GenBank/DDBJ databases">
        <title>A new putative Pannonibacter species isolated from two cases of bloodstream infections in paediatric patients.</title>
        <authorList>
            <person name="Castellana S."/>
            <person name="De Laurentiis V."/>
            <person name="Grassi M."/>
            <person name="De Leonardis F."/>
            <person name="Mosca A."/>
            <person name="De Carlo C."/>
            <person name="Sparapano E."/>
            <person name="Ronga L."/>
            <person name="Santacroce L."/>
            <person name="Chironna M."/>
            <person name="De Robertis A."/>
            <person name="Bianco A."/>
            <person name="Del Sambro L."/>
            <person name="Capozzi L."/>
            <person name="Parisi A."/>
        </authorList>
    </citation>
    <scope>NUCLEOTIDE SEQUENCE [LARGE SCALE GENOMIC DNA]</scope>
    <source>
        <strain evidence="11 12">Pt2</strain>
    </source>
</reference>
<feature type="transmembrane region" description="Helical" evidence="9">
    <location>
        <begin position="360"/>
        <end position="382"/>
    </location>
</feature>
<evidence type="ECO:0000256" key="2">
    <source>
        <dbReference type="ARBA" id="ARBA00022475"/>
    </source>
</evidence>
<dbReference type="PANTHER" id="PTHR33362">
    <property type="entry name" value="SIALIC ACID TRAP TRANSPORTER PERMEASE PROTEIN SIAT-RELATED"/>
    <property type="match status" value="1"/>
</dbReference>
<dbReference type="RefSeq" id="WP_334251839.1">
    <property type="nucleotide sequence ID" value="NZ_JBAKBE010000005.1"/>
</dbReference>
<dbReference type="InterPro" id="IPR010656">
    <property type="entry name" value="DctM"/>
</dbReference>
<keyword evidence="12" id="KW-1185">Reference proteome</keyword>
<evidence type="ECO:0000256" key="9">
    <source>
        <dbReference type="SAM" id="Phobius"/>
    </source>
</evidence>
<keyword evidence="2" id="KW-1003">Cell membrane</keyword>
<keyword evidence="6 9" id="KW-0472">Membrane</keyword>
<feature type="transmembrane region" description="Helical" evidence="9">
    <location>
        <begin position="298"/>
        <end position="315"/>
    </location>
</feature>
<evidence type="ECO:0000313" key="11">
    <source>
        <dbReference type="EMBL" id="MEH0096660.1"/>
    </source>
</evidence>
<feature type="domain" description="TRAP C4-dicarboxylate transport system permease DctM subunit" evidence="10">
    <location>
        <begin position="10"/>
        <end position="192"/>
    </location>
</feature>
<organism evidence="11 12">
    <name type="scientific">Pannonibacter anstelovis</name>
    <dbReference type="NCBI Taxonomy" id="3121537"/>
    <lineage>
        <taxon>Bacteria</taxon>
        <taxon>Pseudomonadati</taxon>
        <taxon>Pseudomonadota</taxon>
        <taxon>Alphaproteobacteria</taxon>
        <taxon>Hyphomicrobiales</taxon>
        <taxon>Stappiaceae</taxon>
        <taxon>Pannonibacter</taxon>
    </lineage>
</organism>
<evidence type="ECO:0000259" key="10">
    <source>
        <dbReference type="Pfam" id="PF06808"/>
    </source>
</evidence>
<evidence type="ECO:0000256" key="6">
    <source>
        <dbReference type="ARBA" id="ARBA00023136"/>
    </source>
</evidence>
<keyword evidence="5 9" id="KW-1133">Transmembrane helix</keyword>
<feature type="domain" description="TRAP C4-dicarboxylate transport system permease DctM subunit" evidence="10">
    <location>
        <begin position="218"/>
        <end position="548"/>
    </location>
</feature>
<gene>
    <name evidence="11" type="ORF">V6L76_10370</name>
</gene>
<feature type="transmembrane region" description="Helical" evidence="9">
    <location>
        <begin position="327"/>
        <end position="348"/>
    </location>
</feature>
<feature type="transmembrane region" description="Helical" evidence="9">
    <location>
        <begin position="443"/>
        <end position="476"/>
    </location>
</feature>
<comment type="function">
    <text evidence="7">Part of the tripartite ATP-independent periplasmic (TRAP) transport system.</text>
</comment>
<evidence type="ECO:0000256" key="8">
    <source>
        <dbReference type="SAM" id="Coils"/>
    </source>
</evidence>
<dbReference type="InterPro" id="IPR004681">
    <property type="entry name" value="TRAP_DctM"/>
</dbReference>
<keyword evidence="3 7" id="KW-0997">Cell inner membrane</keyword>
<evidence type="ECO:0000256" key="5">
    <source>
        <dbReference type="ARBA" id="ARBA00022989"/>
    </source>
</evidence>
<accession>A0ABU7ZPD7</accession>
<dbReference type="Pfam" id="PF06808">
    <property type="entry name" value="DctM"/>
    <property type="match status" value="2"/>
</dbReference>
<feature type="transmembrane region" description="Helical" evidence="9">
    <location>
        <begin position="158"/>
        <end position="184"/>
    </location>
</feature>
<feature type="transmembrane region" description="Helical" evidence="9">
    <location>
        <begin position="483"/>
        <end position="511"/>
    </location>
</feature>
<evidence type="ECO:0000256" key="7">
    <source>
        <dbReference type="RuleBase" id="RU369079"/>
    </source>
</evidence>
<feature type="transmembrane region" description="Helical" evidence="9">
    <location>
        <begin position="523"/>
        <end position="545"/>
    </location>
</feature>
<name>A0ABU7ZPD7_9HYPH</name>
<dbReference type="EMBL" id="JBAKBE010000005">
    <property type="protein sequence ID" value="MEH0096660.1"/>
    <property type="molecule type" value="Genomic_DNA"/>
</dbReference>